<evidence type="ECO:0000313" key="6">
    <source>
        <dbReference type="Proteomes" id="UP000734511"/>
    </source>
</evidence>
<feature type="compositionally biased region" description="Low complexity" evidence="4">
    <location>
        <begin position="479"/>
        <end position="493"/>
    </location>
</feature>
<dbReference type="EMBL" id="JAATEJ010000005">
    <property type="protein sequence ID" value="NJP43475.1"/>
    <property type="molecule type" value="Genomic_DNA"/>
</dbReference>
<keyword evidence="1" id="KW-0560">Oxidoreductase</keyword>
<name>A0ABX0ZI11_9ACTN</name>
<dbReference type="Proteomes" id="UP000734511">
    <property type="component" value="Unassembled WGS sequence"/>
</dbReference>
<keyword evidence="6" id="KW-1185">Reference proteome</keyword>
<dbReference type="PANTHER" id="PTHR43747">
    <property type="entry name" value="FAD-BINDING PROTEIN"/>
    <property type="match status" value="1"/>
</dbReference>
<accession>A0ABX0ZI11</accession>
<evidence type="ECO:0000256" key="4">
    <source>
        <dbReference type="SAM" id="MobiDB-lite"/>
    </source>
</evidence>
<reference evidence="5 6" key="1">
    <citation type="submission" date="2020-03" db="EMBL/GenBank/DDBJ databases">
        <title>WGS of actinomycetes isolated from Thailand.</title>
        <authorList>
            <person name="Thawai C."/>
        </authorList>
    </citation>
    <scope>NUCLEOTIDE SEQUENCE [LARGE SCALE GENOMIC DNA]</scope>
    <source>
        <strain evidence="5 6">PRB2-1</strain>
    </source>
</reference>
<organism evidence="5 6">
    <name type="scientific">Actinacidiphila epipremni</name>
    <dbReference type="NCBI Taxonomy" id="2053013"/>
    <lineage>
        <taxon>Bacteria</taxon>
        <taxon>Bacillati</taxon>
        <taxon>Actinomycetota</taxon>
        <taxon>Actinomycetes</taxon>
        <taxon>Kitasatosporales</taxon>
        <taxon>Streptomycetaceae</taxon>
        <taxon>Actinacidiphila</taxon>
    </lineage>
</organism>
<gene>
    <name evidence="5" type="ORF">HCN08_08695</name>
</gene>
<dbReference type="RefSeq" id="WP_167982356.1">
    <property type="nucleotide sequence ID" value="NZ_JAATEJ010000005.1"/>
</dbReference>
<dbReference type="Gene3D" id="3.30.9.100">
    <property type="match status" value="1"/>
</dbReference>
<dbReference type="Pfam" id="PF04820">
    <property type="entry name" value="Trp_halogenase"/>
    <property type="match status" value="2"/>
</dbReference>
<evidence type="ECO:0000256" key="3">
    <source>
        <dbReference type="ARBA" id="ARBA00038396"/>
    </source>
</evidence>
<dbReference type="InterPro" id="IPR036188">
    <property type="entry name" value="FAD/NAD-bd_sf"/>
</dbReference>
<dbReference type="InterPro" id="IPR006905">
    <property type="entry name" value="Flavin_halogenase"/>
</dbReference>
<dbReference type="PRINTS" id="PR00420">
    <property type="entry name" value="RNGMNOXGNASE"/>
</dbReference>
<evidence type="ECO:0000256" key="2">
    <source>
        <dbReference type="ARBA" id="ARBA00023033"/>
    </source>
</evidence>
<dbReference type="Gene3D" id="3.50.50.60">
    <property type="entry name" value="FAD/NAD(P)-binding domain"/>
    <property type="match status" value="1"/>
</dbReference>
<dbReference type="InterPro" id="IPR050816">
    <property type="entry name" value="Flavin-dep_Halogenase_NPB"/>
</dbReference>
<keyword evidence="2" id="KW-0503">Monooxygenase</keyword>
<proteinExistence type="inferred from homology"/>
<comment type="similarity">
    <text evidence="3">Belongs to the flavin-dependent halogenase family. Bacterial tryptophan halogenase subfamily.</text>
</comment>
<dbReference type="SUPFAM" id="SSF51905">
    <property type="entry name" value="FAD/NAD(P)-binding domain"/>
    <property type="match status" value="1"/>
</dbReference>
<dbReference type="PANTHER" id="PTHR43747:SF5">
    <property type="entry name" value="FAD-BINDING DOMAIN-CONTAINING PROTEIN"/>
    <property type="match status" value="1"/>
</dbReference>
<evidence type="ECO:0000313" key="5">
    <source>
        <dbReference type="EMBL" id="NJP43475.1"/>
    </source>
</evidence>
<evidence type="ECO:0000256" key="1">
    <source>
        <dbReference type="ARBA" id="ARBA00023002"/>
    </source>
</evidence>
<comment type="caution">
    <text evidence="5">The sequence shown here is derived from an EMBL/GenBank/DDBJ whole genome shotgun (WGS) entry which is preliminary data.</text>
</comment>
<sequence>MAEPTDNPTVLVVGGGPAGSLTAALLAGSGVDVLLLEKEVFPRYHVGEALASSCRPVLELAGAADKVDRAGFLRKHGGLFRWGAEQDWVADWSAIFGTEVRSWSVERGDFDHVLLDNAADRGARVVQGATVKRVVLDGGRPVAAEWTTADEPGVVRTSRFDHLVDASGRAGLLTAQTFRNRTRHEVFRNVAIWGYWDGDTLLPDTPPGGSNIISAPDGWYWVIPVCAGRRSVGCVMHETAFRERRRSGGSLDDLLGELVAESDTVRTLLDGNRQVAAARVEQDYSYSSQSFCGPGYFVAGDAACFLDPLLSTGVHLASYSALLAAASLVAVIDGTVEESEALAFYESLFRNAYTRLFAMVGRMYQQYQGKAGYFWLAQQLTAAPEVPDRPDAAFVEIVGGISDLYDARHGRAVDRGATAPAPADAGTAATAGPDESALDLVDIAPKDLYDTASRLRLVTSPRLGLCRAQAPADRPGTLAAPRSAAADAAEPAV</sequence>
<protein>
    <submittedName>
        <fullName evidence="5">NAD(P)/FAD-dependent oxidoreductase</fullName>
    </submittedName>
</protein>
<feature type="region of interest" description="Disordered" evidence="4">
    <location>
        <begin position="468"/>
        <end position="493"/>
    </location>
</feature>